<evidence type="ECO:0000259" key="13">
    <source>
        <dbReference type="Pfam" id="PF06974"/>
    </source>
</evidence>
<protein>
    <recommendedName>
        <fullName evidence="4 11">Diacylglycerol O-acyltransferase</fullName>
        <ecNumber evidence="4 11">2.3.1.20</ecNumber>
    </recommendedName>
</protein>
<dbReference type="GO" id="GO:0071731">
    <property type="term" value="P:response to nitric oxide"/>
    <property type="evidence" value="ECO:0007669"/>
    <property type="project" value="TreeGrafter"/>
</dbReference>
<reference evidence="14 15" key="1">
    <citation type="submission" date="2016-10" db="EMBL/GenBank/DDBJ databases">
        <authorList>
            <person name="de Groot N.N."/>
        </authorList>
    </citation>
    <scope>NUCLEOTIDE SEQUENCE [LARGE SCALE GENOMIC DNA]</scope>
    <source>
        <strain evidence="14 15">DSM 44892</strain>
    </source>
</reference>
<evidence type="ECO:0000256" key="5">
    <source>
        <dbReference type="ARBA" id="ARBA00022516"/>
    </source>
</evidence>
<evidence type="ECO:0000256" key="11">
    <source>
        <dbReference type="RuleBase" id="RU361241"/>
    </source>
</evidence>
<evidence type="ECO:0000313" key="15">
    <source>
        <dbReference type="Proteomes" id="UP000183263"/>
    </source>
</evidence>
<evidence type="ECO:0000256" key="1">
    <source>
        <dbReference type="ARBA" id="ARBA00004771"/>
    </source>
</evidence>
<keyword evidence="7 11" id="KW-0319">Glycerol metabolism</keyword>
<dbReference type="GO" id="GO:0005886">
    <property type="term" value="C:plasma membrane"/>
    <property type="evidence" value="ECO:0007669"/>
    <property type="project" value="TreeGrafter"/>
</dbReference>
<name>A0A1G8KPD7_9NOCA</name>
<dbReference type="OrthoDB" id="9810950at2"/>
<evidence type="ECO:0000256" key="9">
    <source>
        <dbReference type="ARBA" id="ARBA00023315"/>
    </source>
</evidence>
<evidence type="ECO:0000256" key="6">
    <source>
        <dbReference type="ARBA" id="ARBA00022679"/>
    </source>
</evidence>
<dbReference type="RefSeq" id="WP_072738107.1">
    <property type="nucleotide sequence ID" value="NZ_CP048813.1"/>
</dbReference>
<dbReference type="GO" id="GO:0006071">
    <property type="term" value="P:glycerol metabolic process"/>
    <property type="evidence" value="ECO:0007669"/>
    <property type="project" value="UniProtKB-KW"/>
</dbReference>
<evidence type="ECO:0000259" key="12">
    <source>
        <dbReference type="Pfam" id="PF03007"/>
    </source>
</evidence>
<dbReference type="Proteomes" id="UP000183263">
    <property type="component" value="Unassembled WGS sequence"/>
</dbReference>
<dbReference type="Pfam" id="PF06974">
    <property type="entry name" value="WS_DGAT_C"/>
    <property type="match status" value="1"/>
</dbReference>
<comment type="pathway">
    <text evidence="2">Lipid metabolism.</text>
</comment>
<keyword evidence="15" id="KW-1185">Reference proteome</keyword>
<gene>
    <name evidence="14" type="ORF">SAMN05444695_107215</name>
</gene>
<dbReference type="GO" id="GO:0004144">
    <property type="term" value="F:diacylglycerol O-acyltransferase activity"/>
    <property type="evidence" value="ECO:0007669"/>
    <property type="project" value="UniProtKB-EC"/>
</dbReference>
<dbReference type="InterPro" id="IPR004255">
    <property type="entry name" value="O-acyltransferase_WSD1_N"/>
</dbReference>
<proteinExistence type="inferred from homology"/>
<dbReference type="InterPro" id="IPR045034">
    <property type="entry name" value="O-acyltransferase_WSD1-like"/>
</dbReference>
<dbReference type="UniPathway" id="UPA00282"/>
<dbReference type="InterPro" id="IPR014292">
    <property type="entry name" value="Acyl_transf_WS/DGAT"/>
</dbReference>
<dbReference type="AlphaFoldDB" id="A0A1G8KPD7"/>
<dbReference type="GO" id="GO:0001666">
    <property type="term" value="P:response to hypoxia"/>
    <property type="evidence" value="ECO:0007669"/>
    <property type="project" value="TreeGrafter"/>
</dbReference>
<keyword evidence="6 11" id="KW-0808">Transferase</keyword>
<dbReference type="EMBL" id="FNDN01000007">
    <property type="protein sequence ID" value="SDI45246.1"/>
    <property type="molecule type" value="Genomic_DNA"/>
</dbReference>
<dbReference type="GO" id="GO:0019432">
    <property type="term" value="P:triglyceride biosynthetic process"/>
    <property type="evidence" value="ECO:0007669"/>
    <property type="project" value="UniProtKB-UniPathway"/>
</dbReference>
<evidence type="ECO:0000313" key="14">
    <source>
        <dbReference type="EMBL" id="SDI45246.1"/>
    </source>
</evidence>
<organism evidence="14 15">
    <name type="scientific">Rhodococcus triatomae</name>
    <dbReference type="NCBI Taxonomy" id="300028"/>
    <lineage>
        <taxon>Bacteria</taxon>
        <taxon>Bacillati</taxon>
        <taxon>Actinomycetota</taxon>
        <taxon>Actinomycetes</taxon>
        <taxon>Mycobacteriales</taxon>
        <taxon>Nocardiaceae</taxon>
        <taxon>Rhodococcus</taxon>
    </lineage>
</organism>
<dbReference type="Gene3D" id="3.30.559.30">
    <property type="entry name" value="Nonribosomal peptide synthetase, condensation domain"/>
    <property type="match status" value="1"/>
</dbReference>
<feature type="domain" description="O-acyltransferase WSD1 C-terminal" evidence="13">
    <location>
        <begin position="320"/>
        <end position="469"/>
    </location>
</feature>
<comment type="similarity">
    <text evidence="3 11">Belongs to the long-chain O-acyltransferase family.</text>
</comment>
<dbReference type="SUPFAM" id="SSF52777">
    <property type="entry name" value="CoA-dependent acyltransferases"/>
    <property type="match status" value="2"/>
</dbReference>
<comment type="catalytic activity">
    <reaction evidence="10 11">
        <text>an acyl-CoA + a 1,2-diacyl-sn-glycerol = a triacyl-sn-glycerol + CoA</text>
        <dbReference type="Rhea" id="RHEA:10868"/>
        <dbReference type="ChEBI" id="CHEBI:17815"/>
        <dbReference type="ChEBI" id="CHEBI:57287"/>
        <dbReference type="ChEBI" id="CHEBI:58342"/>
        <dbReference type="ChEBI" id="CHEBI:64615"/>
        <dbReference type="EC" id="2.3.1.20"/>
    </reaction>
</comment>
<dbReference type="Pfam" id="PF03007">
    <property type="entry name" value="WS_DGAT_cat"/>
    <property type="match status" value="1"/>
</dbReference>
<accession>A0A1G8KPD7</accession>
<evidence type="ECO:0000256" key="4">
    <source>
        <dbReference type="ARBA" id="ARBA00013244"/>
    </source>
</evidence>
<dbReference type="InterPro" id="IPR009721">
    <property type="entry name" value="O-acyltransferase_WSD1_C"/>
</dbReference>
<dbReference type="NCBIfam" id="TIGR02946">
    <property type="entry name" value="acyl_WS_DGAT"/>
    <property type="match status" value="1"/>
</dbReference>
<dbReference type="PANTHER" id="PTHR31650">
    <property type="entry name" value="O-ACYLTRANSFERASE (WSD1-LIKE) FAMILY PROTEIN"/>
    <property type="match status" value="1"/>
</dbReference>
<feature type="domain" description="O-acyltransferase WSD1-like N-terminal" evidence="12">
    <location>
        <begin position="4"/>
        <end position="279"/>
    </location>
</feature>
<keyword evidence="5 11" id="KW-0444">Lipid biosynthesis</keyword>
<keyword evidence="9 11" id="KW-0012">Acyltransferase</keyword>
<evidence type="ECO:0000256" key="3">
    <source>
        <dbReference type="ARBA" id="ARBA00009587"/>
    </source>
</evidence>
<keyword evidence="8 11" id="KW-0443">Lipid metabolism</keyword>
<dbReference type="PANTHER" id="PTHR31650:SF1">
    <property type="entry name" value="WAX ESTER SYNTHASE_DIACYLGLYCEROL ACYLTRANSFERASE 4-RELATED"/>
    <property type="match status" value="1"/>
</dbReference>
<evidence type="ECO:0000256" key="7">
    <source>
        <dbReference type="ARBA" id="ARBA00022798"/>
    </source>
</evidence>
<evidence type="ECO:0000256" key="8">
    <source>
        <dbReference type="ARBA" id="ARBA00023098"/>
    </source>
</evidence>
<dbReference type="GO" id="GO:0051701">
    <property type="term" value="P:biological process involved in interaction with host"/>
    <property type="evidence" value="ECO:0007669"/>
    <property type="project" value="TreeGrafter"/>
</dbReference>
<sequence length="484" mass="52383">MQRLSGLDATFLYLETPTQPLHVCGLIVVDPTTIPGGYSFERFRRDLELRSRSIPGFRRKVRDSRWNLDHPVWEVDDDFDIERHCHRATLPAPHGDAELRELCGDIASTPLERDRPLWEMWVIEGLADGSIAIMAKMHHAGVDGVTGADMMGRLCGLSPDTACTEPDAEGPDAEGPDAEELGAVDERTPGTLDLAVGGLVALAARPLRLVRMLPGGLAVLPRWIERARRGCAMPAPFTAPRTSLNGTISGERTLAYTQLPFEDVLRVKRAFGVTVNDVVLTLCSAALRRYLQDRDELPDRPLVAVVPVSVHGKSDRPGTNQVSGMFARLATDIADPVERLRTVGAHNSVVKDHSDTLGAHLLQDLSQFSGHALFSTAMRVYGGLGLAERHPVIHNLVISNIPGPPVPLYFMGARIRGMYPLGPIFHGAALNVTAMSLDGHLDIGLVGCRRLLGALPDLADAFGEALDELVAAARAEVPEAVGAR</sequence>
<dbReference type="EC" id="2.3.1.20" evidence="4 11"/>
<evidence type="ECO:0000256" key="2">
    <source>
        <dbReference type="ARBA" id="ARBA00005189"/>
    </source>
</evidence>
<comment type="pathway">
    <text evidence="1 11">Glycerolipid metabolism; triacylglycerol biosynthesis.</text>
</comment>
<evidence type="ECO:0000256" key="10">
    <source>
        <dbReference type="ARBA" id="ARBA00048109"/>
    </source>
</evidence>